<dbReference type="SMART" id="SM00732">
    <property type="entry name" value="YqgFc"/>
    <property type="match status" value="1"/>
</dbReference>
<evidence type="ECO:0000256" key="5">
    <source>
        <dbReference type="HAMAP-Rule" id="MF_00651"/>
    </source>
</evidence>
<evidence type="ECO:0000256" key="1">
    <source>
        <dbReference type="ARBA" id="ARBA00022490"/>
    </source>
</evidence>
<comment type="function">
    <text evidence="5">Could be a nuclease involved in processing of the 5'-end of pre-16S rRNA.</text>
</comment>
<dbReference type="NCBIfam" id="TIGR00250">
    <property type="entry name" value="RNAse_H_YqgF"/>
    <property type="match status" value="1"/>
</dbReference>
<dbReference type="EC" id="3.1.-.-" evidence="5"/>
<dbReference type="InterPro" id="IPR012337">
    <property type="entry name" value="RNaseH-like_sf"/>
</dbReference>
<dbReference type="PANTHER" id="PTHR33317">
    <property type="entry name" value="POLYNUCLEOTIDYL TRANSFERASE, RIBONUCLEASE H-LIKE SUPERFAMILY PROTEIN"/>
    <property type="match status" value="1"/>
</dbReference>
<evidence type="ECO:0000313" key="8">
    <source>
        <dbReference type="EMBL" id="ACM05389.1"/>
    </source>
</evidence>
<dbReference type="PANTHER" id="PTHR33317:SF4">
    <property type="entry name" value="POLYNUCLEOTIDYL TRANSFERASE, RIBONUCLEASE H-LIKE SUPERFAMILY PROTEIN"/>
    <property type="match status" value="1"/>
</dbReference>
<dbReference type="Proteomes" id="UP000000447">
    <property type="component" value="Chromosome"/>
</dbReference>
<accession>B9KZ18</accession>
<dbReference type="AlphaFoldDB" id="B9KZ18"/>
<proteinExistence type="inferred from homology"/>
<dbReference type="eggNOG" id="COG0816">
    <property type="taxonomic scope" value="Bacteria"/>
</dbReference>
<protein>
    <recommendedName>
        <fullName evidence="5">Putative pre-16S rRNA nuclease</fullName>
        <ecNumber evidence="5">3.1.-.-</ecNumber>
    </recommendedName>
</protein>
<dbReference type="SUPFAM" id="SSF53098">
    <property type="entry name" value="Ribonuclease H-like"/>
    <property type="match status" value="1"/>
</dbReference>
<evidence type="ECO:0000256" key="3">
    <source>
        <dbReference type="ARBA" id="ARBA00022722"/>
    </source>
</evidence>
<dbReference type="InterPro" id="IPR006641">
    <property type="entry name" value="YqgF/RNaseH-like_dom"/>
</dbReference>
<keyword evidence="2 5" id="KW-0690">Ribosome biogenesis</keyword>
<dbReference type="EMBL" id="CP001275">
    <property type="protein sequence ID" value="ACM05389.1"/>
    <property type="molecule type" value="Genomic_DNA"/>
</dbReference>
<dbReference type="CDD" id="cd16964">
    <property type="entry name" value="YqgF"/>
    <property type="match status" value="1"/>
</dbReference>
<evidence type="ECO:0000259" key="7">
    <source>
        <dbReference type="SMART" id="SM00732"/>
    </source>
</evidence>
<evidence type="ECO:0000313" key="9">
    <source>
        <dbReference type="Proteomes" id="UP000000447"/>
    </source>
</evidence>
<dbReference type="GO" id="GO:0005829">
    <property type="term" value="C:cytosol"/>
    <property type="evidence" value="ECO:0007669"/>
    <property type="project" value="TreeGrafter"/>
</dbReference>
<dbReference type="InterPro" id="IPR005227">
    <property type="entry name" value="YqgF"/>
</dbReference>
<keyword evidence="9" id="KW-1185">Reference proteome</keyword>
<dbReference type="GO" id="GO:0004518">
    <property type="term" value="F:nuclease activity"/>
    <property type="evidence" value="ECO:0007669"/>
    <property type="project" value="UniProtKB-KW"/>
</dbReference>
<comment type="similarity">
    <text evidence="5">Belongs to the YqgF HJR family.</text>
</comment>
<evidence type="ECO:0000256" key="2">
    <source>
        <dbReference type="ARBA" id="ARBA00022517"/>
    </source>
</evidence>
<dbReference type="STRING" id="309801.trd_0729"/>
<comment type="subcellular location">
    <subcellularLocation>
        <location evidence="5">Cytoplasm</location>
    </subcellularLocation>
</comment>
<dbReference type="Pfam" id="PF03652">
    <property type="entry name" value="RuvX"/>
    <property type="match status" value="1"/>
</dbReference>
<name>B9KZ18_THERP</name>
<reference evidence="8 9" key="1">
    <citation type="journal article" date="2009" name="PLoS ONE">
        <title>Complete genome sequence of the aerobic CO-oxidizing thermophile Thermomicrobium roseum.</title>
        <authorList>
            <person name="Wu D."/>
            <person name="Raymond J."/>
            <person name="Wu M."/>
            <person name="Chatterji S."/>
            <person name="Ren Q."/>
            <person name="Graham J.E."/>
            <person name="Bryant D.A."/>
            <person name="Robb F."/>
            <person name="Colman A."/>
            <person name="Tallon L.J."/>
            <person name="Badger J.H."/>
            <person name="Madupu R."/>
            <person name="Ward N.L."/>
            <person name="Eisen J.A."/>
        </authorList>
    </citation>
    <scope>NUCLEOTIDE SEQUENCE [LARGE SCALE GENOMIC DNA]</scope>
    <source>
        <strain evidence="9">ATCC 27502 / DSM 5159 / P-2</strain>
    </source>
</reference>
<keyword evidence="1 5" id="KW-0963">Cytoplasm</keyword>
<dbReference type="InterPro" id="IPR037027">
    <property type="entry name" value="YqgF/RNaseH-like_dom_sf"/>
</dbReference>
<gene>
    <name evidence="8" type="ordered locus">trd_0729</name>
</gene>
<dbReference type="GO" id="GO:0000967">
    <property type="term" value="P:rRNA 5'-end processing"/>
    <property type="evidence" value="ECO:0007669"/>
    <property type="project" value="UniProtKB-UniRule"/>
</dbReference>
<feature type="domain" description="YqgF/RNase H-like" evidence="7">
    <location>
        <begin position="7"/>
        <end position="105"/>
    </location>
</feature>
<sequence length="161" mass="17689">MSEERLGRTMGLDVGGRRVGVAISDEMGMIASPLATIDLDRDGLERLVELISRYDPVLIVVGLPVTMRGREGSQAVETKAFAARLAERIDRPIVFWDERLTSSAAERLLTDAGVGRKRRRELVDAVAAALLLQSYLDAQRSQRGRHGTQKRDRSLDSSGTA</sequence>
<dbReference type="Gene3D" id="3.30.420.140">
    <property type="entry name" value="YqgF/RNase H-like domain"/>
    <property type="match status" value="1"/>
</dbReference>
<keyword evidence="4 5" id="KW-0378">Hydrolase</keyword>
<organism evidence="8 9">
    <name type="scientific">Thermomicrobium roseum (strain ATCC 27502 / DSM 5159 / P-2)</name>
    <dbReference type="NCBI Taxonomy" id="309801"/>
    <lineage>
        <taxon>Bacteria</taxon>
        <taxon>Pseudomonadati</taxon>
        <taxon>Thermomicrobiota</taxon>
        <taxon>Thermomicrobia</taxon>
        <taxon>Thermomicrobiales</taxon>
        <taxon>Thermomicrobiaceae</taxon>
        <taxon>Thermomicrobium</taxon>
    </lineage>
</organism>
<dbReference type="GO" id="GO:0016788">
    <property type="term" value="F:hydrolase activity, acting on ester bonds"/>
    <property type="evidence" value="ECO:0007669"/>
    <property type="project" value="UniProtKB-UniRule"/>
</dbReference>
<evidence type="ECO:0000256" key="4">
    <source>
        <dbReference type="ARBA" id="ARBA00022801"/>
    </source>
</evidence>
<dbReference type="HOGENOM" id="CLU_098240_2_0_0"/>
<evidence type="ECO:0000256" key="6">
    <source>
        <dbReference type="SAM" id="MobiDB-lite"/>
    </source>
</evidence>
<dbReference type="HAMAP" id="MF_00651">
    <property type="entry name" value="Nuclease_YqgF"/>
    <property type="match status" value="1"/>
</dbReference>
<keyword evidence="3 5" id="KW-0540">Nuclease</keyword>
<feature type="region of interest" description="Disordered" evidence="6">
    <location>
        <begin position="141"/>
        <end position="161"/>
    </location>
</feature>
<dbReference type="KEGG" id="tro:trd_0729"/>